<sequence length="137" mass="15642">MGIVFNIFLAVLALVAPSIAYGPFEIRKFEYYVSQSPSRVSYSSFTFYEGVTQTFTECKHKAPRSYNIDESSNPLPTNFTACSNPDVKWKYQVEGQIISVEFGYWAAPIEGYERGPIHHLRKEVELLDLETDALMKI</sequence>
<evidence type="ECO:0008006" key="6">
    <source>
        <dbReference type="Google" id="ProtNLM"/>
    </source>
</evidence>
<evidence type="ECO:0000313" key="5">
    <source>
        <dbReference type="Proteomes" id="UP000483672"/>
    </source>
</evidence>
<feature type="chain" id="PRO_5033911028" description="AA1-like domain-containing protein" evidence="1">
    <location>
        <begin position="21"/>
        <end position="137"/>
    </location>
</feature>
<organism evidence="3 5">
    <name type="scientific">Orbilia oligospora</name>
    <name type="common">Nematode-trapping fungus</name>
    <name type="synonym">Arthrobotrys oligospora</name>
    <dbReference type="NCBI Taxonomy" id="2813651"/>
    <lineage>
        <taxon>Eukaryota</taxon>
        <taxon>Fungi</taxon>
        <taxon>Dikarya</taxon>
        <taxon>Ascomycota</taxon>
        <taxon>Pezizomycotina</taxon>
        <taxon>Orbiliomycetes</taxon>
        <taxon>Orbiliales</taxon>
        <taxon>Orbiliaceae</taxon>
        <taxon>Orbilia</taxon>
    </lineage>
</organism>
<name>A0A7C8R1B4_ORBOL</name>
<evidence type="ECO:0000313" key="3">
    <source>
        <dbReference type="EMBL" id="KAF3232001.1"/>
    </source>
</evidence>
<accession>A0A7C8R1B4</accession>
<reference evidence="4 5" key="1">
    <citation type="submission" date="2019-06" db="EMBL/GenBank/DDBJ databases">
        <authorList>
            <person name="Palmer J.M."/>
        </authorList>
    </citation>
    <scope>NUCLEOTIDE SEQUENCE [LARGE SCALE GENOMIC DNA]</scope>
    <source>
        <strain evidence="3 5">TWF191</strain>
        <strain evidence="2 4">TWF788</strain>
    </source>
</reference>
<evidence type="ECO:0000313" key="4">
    <source>
        <dbReference type="Proteomes" id="UP000479691"/>
    </source>
</evidence>
<feature type="signal peptide" evidence="1">
    <location>
        <begin position="1"/>
        <end position="20"/>
    </location>
</feature>
<dbReference type="EMBL" id="JAABOE010000001">
    <property type="protein sequence ID" value="KAF3192570.1"/>
    <property type="molecule type" value="Genomic_DNA"/>
</dbReference>
<keyword evidence="1" id="KW-0732">Signal</keyword>
<dbReference type="EMBL" id="WIPF01000002">
    <property type="protein sequence ID" value="KAF3232001.1"/>
    <property type="molecule type" value="Genomic_DNA"/>
</dbReference>
<gene>
    <name evidence="3" type="ORF">TWF191_003976</name>
    <name evidence="2" type="ORF">TWF788_000180</name>
</gene>
<protein>
    <recommendedName>
        <fullName evidence="6">AA1-like domain-containing protein</fullName>
    </recommendedName>
</protein>
<comment type="caution">
    <text evidence="3">The sequence shown here is derived from an EMBL/GenBank/DDBJ whole genome shotgun (WGS) entry which is preliminary data.</text>
</comment>
<dbReference type="Proteomes" id="UP000483672">
    <property type="component" value="Unassembled WGS sequence"/>
</dbReference>
<dbReference type="AlphaFoldDB" id="A0A7C8R1B4"/>
<proteinExistence type="predicted"/>
<evidence type="ECO:0000256" key="1">
    <source>
        <dbReference type="SAM" id="SignalP"/>
    </source>
</evidence>
<evidence type="ECO:0000313" key="2">
    <source>
        <dbReference type="EMBL" id="KAF3192570.1"/>
    </source>
</evidence>
<dbReference type="Proteomes" id="UP000479691">
    <property type="component" value="Unassembled WGS sequence"/>
</dbReference>